<evidence type="ECO:0000256" key="1">
    <source>
        <dbReference type="ARBA" id="ARBA00010203"/>
    </source>
</evidence>
<reference evidence="11 12" key="1">
    <citation type="submission" date="2018-07" db="EMBL/GenBank/DDBJ databases">
        <authorList>
            <person name="Michaels M.J."/>
            <person name="Wallen J.R."/>
            <person name="Eckardt M.A."/>
            <person name="Gainey M.D."/>
            <person name="Garlena R.A."/>
            <person name="Russell D.A."/>
            <person name="Pope W.H."/>
            <person name="Jacobs-Sera D."/>
            <person name="Hatfull G.F."/>
        </authorList>
    </citation>
    <scope>NUCLEOTIDE SEQUENCE [LARGE SCALE GENOMIC DNA]</scope>
</reference>
<dbReference type="SUPFAM" id="SSF53335">
    <property type="entry name" value="S-adenosyl-L-methionine-dependent methyltransferases"/>
    <property type="match status" value="1"/>
</dbReference>
<evidence type="ECO:0000256" key="8">
    <source>
        <dbReference type="ARBA" id="ARBA00049120"/>
    </source>
</evidence>
<dbReference type="GO" id="GO:0009307">
    <property type="term" value="P:DNA restriction-modification system"/>
    <property type="evidence" value="ECO:0007669"/>
    <property type="project" value="UniProtKB-KW"/>
</dbReference>
<dbReference type="PANTHER" id="PTHR13370:SF3">
    <property type="entry name" value="TRNA (GUANINE(10)-N2)-METHYLTRANSFERASE HOMOLOG"/>
    <property type="match status" value="1"/>
</dbReference>
<dbReference type="InterPro" id="IPR017985">
    <property type="entry name" value="MeTrfase_CN4_CS"/>
</dbReference>
<keyword evidence="12" id="KW-1185">Reference proteome</keyword>
<dbReference type="InterPro" id="IPR001091">
    <property type="entry name" value="RM_Methyltransferase"/>
</dbReference>
<evidence type="ECO:0000259" key="10">
    <source>
        <dbReference type="Pfam" id="PF01555"/>
    </source>
</evidence>
<feature type="region of interest" description="Disordered" evidence="9">
    <location>
        <begin position="279"/>
        <end position="298"/>
    </location>
</feature>
<dbReference type="GO" id="GO:0008170">
    <property type="term" value="F:N-methyltransferase activity"/>
    <property type="evidence" value="ECO:0007669"/>
    <property type="project" value="InterPro"/>
</dbReference>
<dbReference type="GO" id="GO:0015667">
    <property type="term" value="F:site-specific DNA-methyltransferase (cytosine-N4-specific) activity"/>
    <property type="evidence" value="ECO:0007669"/>
    <property type="project" value="UniProtKB-EC"/>
</dbReference>
<dbReference type="PANTHER" id="PTHR13370">
    <property type="entry name" value="RNA METHYLASE-RELATED"/>
    <property type="match status" value="1"/>
</dbReference>
<dbReference type="Proteomes" id="UP000263691">
    <property type="component" value="Genome"/>
</dbReference>
<evidence type="ECO:0000256" key="3">
    <source>
        <dbReference type="ARBA" id="ARBA00022603"/>
    </source>
</evidence>
<keyword evidence="7" id="KW-0238">DNA-binding</keyword>
<protein>
    <recommendedName>
        <fullName evidence="2">site-specific DNA-methyltransferase (cytosine-N(4)-specific)</fullName>
        <ecNumber evidence="2">2.1.1.113</ecNumber>
    </recommendedName>
</protein>
<evidence type="ECO:0000256" key="5">
    <source>
        <dbReference type="ARBA" id="ARBA00022691"/>
    </source>
</evidence>
<evidence type="ECO:0000256" key="7">
    <source>
        <dbReference type="ARBA" id="ARBA00023125"/>
    </source>
</evidence>
<evidence type="ECO:0000256" key="2">
    <source>
        <dbReference type="ARBA" id="ARBA00012185"/>
    </source>
</evidence>
<organism evidence="11 12">
    <name type="scientific">Mycobacterium phage Rando14</name>
    <dbReference type="NCBI Taxonomy" id="2301556"/>
    <lineage>
        <taxon>Viruses</taxon>
        <taxon>Duplodnaviria</taxon>
        <taxon>Heunggongvirae</taxon>
        <taxon>Uroviricota</taxon>
        <taxon>Caudoviricetes</taxon>
        <taxon>Weiservirinae</taxon>
        <taxon>Kratiovirus</taxon>
        <taxon>Kratiovirus rando14</taxon>
    </lineage>
</organism>
<accession>A0A385D3W8</accession>
<dbReference type="GO" id="GO:0003677">
    <property type="term" value="F:DNA binding"/>
    <property type="evidence" value="ECO:0007669"/>
    <property type="project" value="UniProtKB-KW"/>
</dbReference>
<keyword evidence="6" id="KW-0680">Restriction system</keyword>
<evidence type="ECO:0000256" key="9">
    <source>
        <dbReference type="SAM" id="MobiDB-lite"/>
    </source>
</evidence>
<name>A0A385D3W8_9CAUD</name>
<dbReference type="EC" id="2.1.1.113" evidence="2"/>
<dbReference type="Gene3D" id="3.40.50.150">
    <property type="entry name" value="Vaccinia Virus protein VP39"/>
    <property type="match status" value="1"/>
</dbReference>
<dbReference type="GO" id="GO:0009007">
    <property type="term" value="F:site-specific DNA-methyltransferase (adenine-specific) activity"/>
    <property type="evidence" value="ECO:0007669"/>
    <property type="project" value="TreeGrafter"/>
</dbReference>
<comment type="similarity">
    <text evidence="1">Belongs to the N(4)/N(6)-methyltransferase family. N(4) subfamily.</text>
</comment>
<dbReference type="PROSITE" id="PS00093">
    <property type="entry name" value="N4_MTASE"/>
    <property type="match status" value="1"/>
</dbReference>
<dbReference type="PRINTS" id="PR00508">
    <property type="entry name" value="S21N4MTFRASE"/>
</dbReference>
<sequence length="443" mass="47657">MTVYHSDQYVTLHHGDALSVASGLESGSADCIVTSPPYFKLRDYGAAGQYGQESTPAEYVETMRKVFDALRGVLSADGTLWLNIGDTYAKNKNLLGIPWRVAFALQDDGWILRNAIIWHKPNAMPENVTDRMSKRYEHVFLFTKSDRYWFDIDPIRETYTGNRAASRRARSGHTNKENSAKGAWTVDSVDAKGRNPGDMWSITTKPFPGAHCAVMPPDLAERCVLAGCKPGGVVLDPFSGSGTTGLAALRHGRRYIGIDLNADYLDLSLNASKTLRKGSAMTVRRGTSNTNDRGSAAARRRRKQWLLDEFGDGTTCKCSTCPTMLTFDTIAVDRYPIAGVDGGRYVRGNIRPQCALCASRQGAGMAHARRRAATLVAAATVAAAALAGCGSPPAAADGTGSPPGDVTVHWVDTPRGRVLCVSEEHVGAAGIGLGISCDWGNVK</sequence>
<keyword evidence="4" id="KW-0808">Transferase</keyword>
<evidence type="ECO:0000313" key="12">
    <source>
        <dbReference type="Proteomes" id="UP000263691"/>
    </source>
</evidence>
<dbReference type="InterPro" id="IPR029063">
    <property type="entry name" value="SAM-dependent_MTases_sf"/>
</dbReference>
<comment type="catalytic activity">
    <reaction evidence="8">
        <text>a 2'-deoxycytidine in DNA + S-adenosyl-L-methionine = an N(4)-methyl-2'-deoxycytidine in DNA + S-adenosyl-L-homocysteine + H(+)</text>
        <dbReference type="Rhea" id="RHEA:16857"/>
        <dbReference type="Rhea" id="RHEA-COMP:11369"/>
        <dbReference type="Rhea" id="RHEA-COMP:13674"/>
        <dbReference type="ChEBI" id="CHEBI:15378"/>
        <dbReference type="ChEBI" id="CHEBI:57856"/>
        <dbReference type="ChEBI" id="CHEBI:59789"/>
        <dbReference type="ChEBI" id="CHEBI:85452"/>
        <dbReference type="ChEBI" id="CHEBI:137933"/>
        <dbReference type="EC" id="2.1.1.113"/>
    </reaction>
</comment>
<dbReference type="KEGG" id="vg:60322387"/>
<feature type="domain" description="DNA methylase N-4/N-6" evidence="10">
    <location>
        <begin position="30"/>
        <end position="268"/>
    </location>
</feature>
<dbReference type="EMBL" id="MH697592">
    <property type="protein sequence ID" value="AXQ53083.1"/>
    <property type="molecule type" value="Genomic_DNA"/>
</dbReference>
<evidence type="ECO:0000256" key="6">
    <source>
        <dbReference type="ARBA" id="ARBA00022747"/>
    </source>
</evidence>
<dbReference type="RefSeq" id="YP_009950961.1">
    <property type="nucleotide sequence ID" value="NC_051596.1"/>
</dbReference>
<dbReference type="InterPro" id="IPR002941">
    <property type="entry name" value="DNA_methylase_N4/N6"/>
</dbReference>
<evidence type="ECO:0000313" key="11">
    <source>
        <dbReference type="EMBL" id="AXQ53083.1"/>
    </source>
</evidence>
<proteinExistence type="inferred from homology"/>
<keyword evidence="5" id="KW-0949">S-adenosyl-L-methionine</keyword>
<keyword evidence="3 11" id="KW-0489">Methyltransferase</keyword>
<dbReference type="GO" id="GO:0032259">
    <property type="term" value="P:methylation"/>
    <property type="evidence" value="ECO:0007669"/>
    <property type="project" value="UniProtKB-KW"/>
</dbReference>
<gene>
    <name evidence="11" type="primary">63</name>
    <name evidence="11" type="ORF">SEA_RANDO14_63</name>
</gene>
<dbReference type="GeneID" id="60322387"/>
<evidence type="ECO:0000256" key="4">
    <source>
        <dbReference type="ARBA" id="ARBA00022679"/>
    </source>
</evidence>
<dbReference type="Pfam" id="PF01555">
    <property type="entry name" value="N6_N4_Mtase"/>
    <property type="match status" value="1"/>
</dbReference>